<sequence length="137" mass="15446">MLPKEWTPPCGSLCTKKYANLVQIPWRVFCKKGCDTDGETWEECLGECKKICYKDPVFKDHQWSAYIDRSPGDDNYSLECFHACVSGCGFKFDIPNDKVEQVRPNRPPKQTTVSKPKPAVPDVKPTPTTDDLPCTSA</sequence>
<evidence type="ECO:0000313" key="2">
    <source>
        <dbReference type="Proteomes" id="UP000504607"/>
    </source>
</evidence>
<dbReference type="OrthoDB" id="1159107at2759"/>
<organism evidence="2 3">
    <name type="scientific">Elaeis guineensis var. tenera</name>
    <name type="common">Oil palm</name>
    <dbReference type="NCBI Taxonomy" id="51953"/>
    <lineage>
        <taxon>Eukaryota</taxon>
        <taxon>Viridiplantae</taxon>
        <taxon>Streptophyta</taxon>
        <taxon>Embryophyta</taxon>
        <taxon>Tracheophyta</taxon>
        <taxon>Spermatophyta</taxon>
        <taxon>Magnoliopsida</taxon>
        <taxon>Liliopsida</taxon>
        <taxon>Arecaceae</taxon>
        <taxon>Arecoideae</taxon>
        <taxon>Cocoseae</taxon>
        <taxon>Elaeidinae</taxon>
        <taxon>Elaeis</taxon>
    </lineage>
</organism>
<dbReference type="KEGG" id="egu:105059005"/>
<dbReference type="InParanoid" id="A0A6I9SAJ8"/>
<name>A0A6I9SAJ8_ELAGV</name>
<dbReference type="FunCoup" id="A0A6I9SAJ8">
    <property type="interactions" value="480"/>
</dbReference>
<accession>A0A6I9SAJ8</accession>
<dbReference type="AlphaFoldDB" id="A0A6I9SAJ8"/>
<gene>
    <name evidence="3" type="primary">LOC105059005</name>
</gene>
<dbReference type="GeneID" id="105059005"/>
<evidence type="ECO:0000256" key="1">
    <source>
        <dbReference type="SAM" id="MobiDB-lite"/>
    </source>
</evidence>
<protein>
    <submittedName>
        <fullName evidence="3">Uncharacterized protein LOC105059005 isoform X1</fullName>
    </submittedName>
</protein>
<evidence type="ECO:0000313" key="3">
    <source>
        <dbReference type="RefSeq" id="XP_010940423.1"/>
    </source>
</evidence>
<keyword evidence="2" id="KW-1185">Reference proteome</keyword>
<reference evidence="3" key="1">
    <citation type="submission" date="2025-08" db="UniProtKB">
        <authorList>
            <consortium name="RefSeq"/>
        </authorList>
    </citation>
    <scope>IDENTIFICATION</scope>
</reference>
<dbReference type="PANTHER" id="PTHR36053">
    <property type="entry name" value="OSJNBB0017I01.18 PROTEIN"/>
    <property type="match status" value="1"/>
</dbReference>
<proteinExistence type="predicted"/>
<feature type="region of interest" description="Disordered" evidence="1">
    <location>
        <begin position="99"/>
        <end position="137"/>
    </location>
</feature>
<dbReference type="RefSeq" id="XP_010940423.1">
    <property type="nucleotide sequence ID" value="XM_010942121.3"/>
</dbReference>
<dbReference type="Proteomes" id="UP000504607">
    <property type="component" value="Chromosome 16"/>
</dbReference>
<dbReference type="PANTHER" id="PTHR36053:SF1">
    <property type="entry name" value="OS04G0680300 PROTEIN"/>
    <property type="match status" value="1"/>
</dbReference>